<dbReference type="AlphaFoldDB" id="A0A183EK89"/>
<dbReference type="GO" id="GO:0002182">
    <property type="term" value="P:cytoplasmic translational elongation"/>
    <property type="evidence" value="ECO:0007669"/>
    <property type="project" value="InterPro"/>
</dbReference>
<keyword evidence="8" id="KW-1185">Reference proteome</keyword>
<dbReference type="EMBL" id="UYRT01092454">
    <property type="protein sequence ID" value="VDN38121.1"/>
    <property type="molecule type" value="Genomic_DNA"/>
</dbReference>
<evidence type="ECO:0000256" key="6">
    <source>
        <dbReference type="ARBA" id="ARBA00035443"/>
    </source>
</evidence>
<evidence type="ECO:0000256" key="1">
    <source>
        <dbReference type="ARBA" id="ARBA00003362"/>
    </source>
</evidence>
<proteinExistence type="inferred from homology"/>
<dbReference type="WBParaSite" id="GPUH_0002140601-mRNA-1">
    <property type="protein sequence ID" value="GPUH_0002140601-mRNA-1"/>
    <property type="gene ID" value="GPUH_0002140601"/>
</dbReference>
<evidence type="ECO:0000256" key="2">
    <source>
        <dbReference type="ARBA" id="ARBA00005436"/>
    </source>
</evidence>
<name>A0A183EK89_9BILA</name>
<comment type="similarity">
    <text evidence="2">Belongs to the eukaryotic ribosomal protein P1/P2 family.</text>
</comment>
<dbReference type="PANTHER" id="PTHR21141:SF5">
    <property type="entry name" value="LARGE RIBOSOMAL SUBUNIT PROTEIN P2"/>
    <property type="match status" value="1"/>
</dbReference>
<reference evidence="9" key="1">
    <citation type="submission" date="2016-06" db="UniProtKB">
        <authorList>
            <consortium name="WormBaseParasite"/>
        </authorList>
    </citation>
    <scope>IDENTIFICATION</scope>
</reference>
<evidence type="ECO:0000256" key="4">
    <source>
        <dbReference type="ARBA" id="ARBA00023274"/>
    </source>
</evidence>
<evidence type="ECO:0000313" key="9">
    <source>
        <dbReference type="WBParaSite" id="GPUH_0002140601-mRNA-1"/>
    </source>
</evidence>
<organism evidence="9">
    <name type="scientific">Gongylonema pulchrum</name>
    <dbReference type="NCBI Taxonomy" id="637853"/>
    <lineage>
        <taxon>Eukaryota</taxon>
        <taxon>Metazoa</taxon>
        <taxon>Ecdysozoa</taxon>
        <taxon>Nematoda</taxon>
        <taxon>Chromadorea</taxon>
        <taxon>Rhabditida</taxon>
        <taxon>Spirurina</taxon>
        <taxon>Spiruromorpha</taxon>
        <taxon>Spiruroidea</taxon>
        <taxon>Gongylonematidae</taxon>
        <taxon>Gongylonema</taxon>
    </lineage>
</organism>
<evidence type="ECO:0000313" key="8">
    <source>
        <dbReference type="Proteomes" id="UP000271098"/>
    </source>
</evidence>
<evidence type="ECO:0000256" key="5">
    <source>
        <dbReference type="ARBA" id="ARBA00035301"/>
    </source>
</evidence>
<gene>
    <name evidence="7" type="ORF">GPUH_LOCUS21380</name>
</gene>
<dbReference type="PANTHER" id="PTHR21141">
    <property type="entry name" value="60S ACIDIC RIBOSOMAL PROTEIN FAMILY MEMBER"/>
    <property type="match status" value="1"/>
</dbReference>
<dbReference type="InterPro" id="IPR044076">
    <property type="entry name" value="Ribosomal_P2"/>
</dbReference>
<sequence>MRYVSAYMLAAMGAKHHHITAHDIESILGSVGVICQREKAEEVVKRMHGKTLEELIEEGAKYLSMSAVPATAAIGNSFVCHFLVSVFSVAESRS</sequence>
<dbReference type="Gene3D" id="1.10.10.1410">
    <property type="match status" value="1"/>
</dbReference>
<dbReference type="GO" id="GO:0003735">
    <property type="term" value="F:structural constituent of ribosome"/>
    <property type="evidence" value="ECO:0007669"/>
    <property type="project" value="InterPro"/>
</dbReference>
<evidence type="ECO:0000256" key="3">
    <source>
        <dbReference type="ARBA" id="ARBA00022980"/>
    </source>
</evidence>
<comment type="function">
    <text evidence="1">Plays an important role in the elongation step of protein synthesis.</text>
</comment>
<dbReference type="GO" id="GO:0022625">
    <property type="term" value="C:cytosolic large ribosomal subunit"/>
    <property type="evidence" value="ECO:0007669"/>
    <property type="project" value="InterPro"/>
</dbReference>
<keyword evidence="4" id="KW-0687">Ribonucleoprotein</keyword>
<evidence type="ECO:0000313" key="7">
    <source>
        <dbReference type="EMBL" id="VDN38121.1"/>
    </source>
</evidence>
<accession>A0A183EK89</accession>
<reference evidence="7 8" key="2">
    <citation type="submission" date="2018-11" db="EMBL/GenBank/DDBJ databases">
        <authorList>
            <consortium name="Pathogen Informatics"/>
        </authorList>
    </citation>
    <scope>NUCLEOTIDE SEQUENCE [LARGE SCALE GENOMIC DNA]</scope>
</reference>
<dbReference type="FunFam" id="1.10.10.1410:FF:000002">
    <property type="entry name" value="60S acidic ribosomal protein P2"/>
    <property type="match status" value="1"/>
</dbReference>
<protein>
    <recommendedName>
        <fullName evidence="5">Large ribosomal subunit protein P2</fullName>
    </recommendedName>
    <alternativeName>
        <fullName evidence="6">60S acidic ribosomal protein P2</fullName>
    </alternativeName>
</protein>
<dbReference type="InterPro" id="IPR038716">
    <property type="entry name" value="P1/P2_N_sf"/>
</dbReference>
<dbReference type="CDD" id="cd05833">
    <property type="entry name" value="Ribosomal_P2"/>
    <property type="match status" value="1"/>
</dbReference>
<keyword evidence="3" id="KW-0689">Ribosomal protein</keyword>
<dbReference type="Proteomes" id="UP000271098">
    <property type="component" value="Unassembled WGS sequence"/>
</dbReference>
<dbReference type="Pfam" id="PF00428">
    <property type="entry name" value="Ribosomal_60s"/>
    <property type="match status" value="1"/>
</dbReference>
<dbReference type="OrthoDB" id="1227494at2759"/>